<feature type="binding site" evidence="4">
    <location>
        <position position="132"/>
    </location>
    <ligand>
        <name>Zn(2+)</name>
        <dbReference type="ChEBI" id="CHEBI:29105"/>
    </ligand>
</feature>
<keyword evidence="4" id="KW-0862">Zinc</keyword>
<evidence type="ECO:0000313" key="6">
    <source>
        <dbReference type="EMBL" id="AQQ70065.1"/>
    </source>
</evidence>
<dbReference type="EC" id="2.3.1.286" evidence="1"/>
<dbReference type="InterPro" id="IPR050134">
    <property type="entry name" value="NAD-dep_sirtuin_deacylases"/>
</dbReference>
<dbReference type="PANTHER" id="PTHR11085">
    <property type="entry name" value="NAD-DEPENDENT PROTEIN DEACYLASE SIRTUIN-5, MITOCHONDRIAL-RELATED"/>
    <property type="match status" value="1"/>
</dbReference>
<dbReference type="InterPro" id="IPR003000">
    <property type="entry name" value="Sirtuin"/>
</dbReference>
<dbReference type="EMBL" id="CP019646">
    <property type="protein sequence ID" value="AQQ70065.1"/>
    <property type="molecule type" value="Genomic_DNA"/>
</dbReference>
<dbReference type="Proteomes" id="UP000188181">
    <property type="component" value="Chromosome"/>
</dbReference>
<dbReference type="KEGG" id="pbas:SMSP2_00404"/>
<name>A0A1Q2MBG1_9BACT</name>
<keyword evidence="3" id="KW-0520">NAD</keyword>
<gene>
    <name evidence="6" type="primary">cobB</name>
    <name evidence="6" type="ORF">SMSP2_00404</name>
</gene>
<evidence type="ECO:0000259" key="5">
    <source>
        <dbReference type="PROSITE" id="PS50305"/>
    </source>
</evidence>
<dbReference type="InterPro" id="IPR026591">
    <property type="entry name" value="Sirtuin_cat_small_dom_sf"/>
</dbReference>
<keyword evidence="7" id="KW-1185">Reference proteome</keyword>
<protein>
    <recommendedName>
        <fullName evidence="1">protein acetyllysine N-acetyltransferase</fullName>
        <ecNumber evidence="1">2.3.1.286</ecNumber>
    </recommendedName>
</protein>
<feature type="binding site" evidence="4">
    <location>
        <position position="159"/>
    </location>
    <ligand>
        <name>Zn(2+)</name>
        <dbReference type="ChEBI" id="CHEBI:29105"/>
    </ligand>
</feature>
<keyword evidence="6" id="KW-0378">Hydrolase</keyword>
<dbReference type="Gene3D" id="3.30.1600.10">
    <property type="entry name" value="SIR2/SIRT2 'Small Domain"/>
    <property type="match status" value="1"/>
</dbReference>
<feature type="active site" description="Proton acceptor" evidence="4">
    <location>
        <position position="124"/>
    </location>
</feature>
<reference evidence="7" key="1">
    <citation type="submission" date="2017-02" db="EMBL/GenBank/DDBJ databases">
        <title>Comparative genomics and description of representatives of a novel lineage of planctomycetes thriving in anoxic sediments.</title>
        <authorList>
            <person name="Spring S."/>
            <person name="Bunk B."/>
            <person name="Sproer C."/>
        </authorList>
    </citation>
    <scope>NUCLEOTIDE SEQUENCE [LARGE SCALE GENOMIC DNA]</scope>
    <source>
        <strain evidence="7">SM-Chi-D1</strain>
    </source>
</reference>
<dbReference type="InterPro" id="IPR026590">
    <property type="entry name" value="Ssirtuin_cat_dom"/>
</dbReference>
<feature type="binding site" evidence="4">
    <location>
        <position position="156"/>
    </location>
    <ligand>
        <name>Zn(2+)</name>
        <dbReference type="ChEBI" id="CHEBI:29105"/>
    </ligand>
</feature>
<evidence type="ECO:0000313" key="7">
    <source>
        <dbReference type="Proteomes" id="UP000188181"/>
    </source>
</evidence>
<evidence type="ECO:0000256" key="1">
    <source>
        <dbReference type="ARBA" id="ARBA00012928"/>
    </source>
</evidence>
<evidence type="ECO:0000256" key="2">
    <source>
        <dbReference type="ARBA" id="ARBA00022679"/>
    </source>
</evidence>
<dbReference type="Gene3D" id="3.40.50.1220">
    <property type="entry name" value="TPP-binding domain"/>
    <property type="match status" value="1"/>
</dbReference>
<sequence length="247" mass="27511">MNNMQSISPEKCAEFIREGGVAAFTGAGISTAAGIPDFRGKGGFYSTGRYNPDTVFEIEYFKTNPKPFYDFSRDMLEIVDRITPTFTHFFLAQLEEMGLLSSLSTQNIDPLHQMAGSKNVICIHGSYSSMNCLRCGKYYGLDASLEYIRSQDVPRCGECGGLLKPDVVFFGEQVHGMNEAMQEIAESKTLLVLGSSLVVYPAAILPQWAKRAVVVNRTGVSIPTVPEQYMVERELDDFFRQVAEYVF</sequence>
<feature type="domain" description="Deacetylase sirtuin-type" evidence="5">
    <location>
        <begin position="2"/>
        <end position="247"/>
    </location>
</feature>
<dbReference type="GO" id="GO:0017136">
    <property type="term" value="F:histone deacetylase activity, NAD-dependent"/>
    <property type="evidence" value="ECO:0007669"/>
    <property type="project" value="TreeGrafter"/>
</dbReference>
<dbReference type="SUPFAM" id="SSF52467">
    <property type="entry name" value="DHS-like NAD/FAD-binding domain"/>
    <property type="match status" value="1"/>
</dbReference>
<evidence type="ECO:0000256" key="3">
    <source>
        <dbReference type="ARBA" id="ARBA00023027"/>
    </source>
</evidence>
<dbReference type="AlphaFoldDB" id="A0A1Q2MBG1"/>
<dbReference type="PROSITE" id="PS50305">
    <property type="entry name" value="SIRTUIN"/>
    <property type="match status" value="1"/>
</dbReference>
<evidence type="ECO:0000256" key="4">
    <source>
        <dbReference type="PROSITE-ProRule" id="PRU00236"/>
    </source>
</evidence>
<dbReference type="CDD" id="cd01407">
    <property type="entry name" value="SIR2-fam"/>
    <property type="match status" value="1"/>
</dbReference>
<dbReference type="GO" id="GO:0046872">
    <property type="term" value="F:metal ion binding"/>
    <property type="evidence" value="ECO:0007669"/>
    <property type="project" value="UniProtKB-KW"/>
</dbReference>
<dbReference type="InterPro" id="IPR029035">
    <property type="entry name" value="DHS-like_NAD/FAD-binding_dom"/>
</dbReference>
<feature type="binding site" evidence="4">
    <location>
        <position position="135"/>
    </location>
    <ligand>
        <name>Zn(2+)</name>
        <dbReference type="ChEBI" id="CHEBI:29105"/>
    </ligand>
</feature>
<accession>A0A1Q2MBG1</accession>
<dbReference type="GO" id="GO:0070403">
    <property type="term" value="F:NAD+ binding"/>
    <property type="evidence" value="ECO:0007669"/>
    <property type="project" value="InterPro"/>
</dbReference>
<keyword evidence="4" id="KW-0479">Metal-binding</keyword>
<dbReference type="Pfam" id="PF02146">
    <property type="entry name" value="SIR2"/>
    <property type="match status" value="1"/>
</dbReference>
<dbReference type="STRING" id="1851148.SMSP2_00404"/>
<dbReference type="GO" id="GO:0016787">
    <property type="term" value="F:hydrolase activity"/>
    <property type="evidence" value="ECO:0007669"/>
    <property type="project" value="UniProtKB-KW"/>
</dbReference>
<proteinExistence type="predicted"/>
<organism evidence="6 7">
    <name type="scientific">Limihaloglobus sulfuriphilus</name>
    <dbReference type="NCBI Taxonomy" id="1851148"/>
    <lineage>
        <taxon>Bacteria</taxon>
        <taxon>Pseudomonadati</taxon>
        <taxon>Planctomycetota</taxon>
        <taxon>Phycisphaerae</taxon>
        <taxon>Sedimentisphaerales</taxon>
        <taxon>Sedimentisphaeraceae</taxon>
        <taxon>Limihaloglobus</taxon>
    </lineage>
</organism>
<keyword evidence="2" id="KW-0808">Transferase</keyword>
<dbReference type="PANTHER" id="PTHR11085:SF10">
    <property type="entry name" value="NAD-DEPENDENT PROTEIN DEACYLASE SIRTUIN-5, MITOCHONDRIAL-RELATED"/>
    <property type="match status" value="1"/>
</dbReference>